<dbReference type="EMBL" id="GBXM01022085">
    <property type="protein sequence ID" value="JAH86492.1"/>
    <property type="molecule type" value="Transcribed_RNA"/>
</dbReference>
<keyword evidence="1" id="KW-0732">Signal</keyword>
<reference evidence="2" key="1">
    <citation type="submission" date="2014-11" db="EMBL/GenBank/DDBJ databases">
        <authorList>
            <person name="Amaro Gonzalez C."/>
        </authorList>
    </citation>
    <scope>NUCLEOTIDE SEQUENCE</scope>
</reference>
<protein>
    <submittedName>
        <fullName evidence="2">Uncharacterized protein</fullName>
    </submittedName>
</protein>
<sequence length="46" mass="5665">MNLLKNIFVYSLYIITEAFLLTQKKTNCWQAFITMYCQMIKLRKLW</sequence>
<reference evidence="2" key="2">
    <citation type="journal article" date="2015" name="Fish Shellfish Immunol.">
        <title>Early steps in the European eel (Anguilla anguilla)-Vibrio vulnificus interaction in the gills: Role of the RtxA13 toxin.</title>
        <authorList>
            <person name="Callol A."/>
            <person name="Pajuelo D."/>
            <person name="Ebbesson L."/>
            <person name="Teles M."/>
            <person name="MacKenzie S."/>
            <person name="Amaro C."/>
        </authorList>
    </citation>
    <scope>NUCLEOTIDE SEQUENCE</scope>
</reference>
<proteinExistence type="predicted"/>
<dbReference type="AlphaFoldDB" id="A0A0E9W808"/>
<accession>A0A0E9W808</accession>
<evidence type="ECO:0000313" key="2">
    <source>
        <dbReference type="EMBL" id="JAH86492.1"/>
    </source>
</evidence>
<feature type="chain" id="PRO_5002434130" evidence="1">
    <location>
        <begin position="19"/>
        <end position="46"/>
    </location>
</feature>
<evidence type="ECO:0000256" key="1">
    <source>
        <dbReference type="SAM" id="SignalP"/>
    </source>
</evidence>
<name>A0A0E9W808_ANGAN</name>
<feature type="signal peptide" evidence="1">
    <location>
        <begin position="1"/>
        <end position="18"/>
    </location>
</feature>
<organism evidence="2">
    <name type="scientific">Anguilla anguilla</name>
    <name type="common">European freshwater eel</name>
    <name type="synonym">Muraena anguilla</name>
    <dbReference type="NCBI Taxonomy" id="7936"/>
    <lineage>
        <taxon>Eukaryota</taxon>
        <taxon>Metazoa</taxon>
        <taxon>Chordata</taxon>
        <taxon>Craniata</taxon>
        <taxon>Vertebrata</taxon>
        <taxon>Euteleostomi</taxon>
        <taxon>Actinopterygii</taxon>
        <taxon>Neopterygii</taxon>
        <taxon>Teleostei</taxon>
        <taxon>Anguilliformes</taxon>
        <taxon>Anguillidae</taxon>
        <taxon>Anguilla</taxon>
    </lineage>
</organism>